<dbReference type="InterPro" id="IPR000257">
    <property type="entry name" value="Uroporphyrinogen_deCOase"/>
</dbReference>
<dbReference type="Proteomes" id="UP000064249">
    <property type="component" value="Unassembled WGS sequence"/>
</dbReference>
<reference evidence="2 3" key="1">
    <citation type="journal article" date="2015" name="MBio">
        <title>Genome-Resolved Metagenomic Analysis Reveals Roles for Candidate Phyla and Other Microbial Community Members in Biogeochemical Transformations in Oil Reservoirs.</title>
        <authorList>
            <person name="Hu P."/>
            <person name="Tom L."/>
            <person name="Singh A."/>
            <person name="Thomas B.C."/>
            <person name="Baker B.J."/>
            <person name="Piceno Y.M."/>
            <person name="Andersen G.L."/>
            <person name="Banfield J.F."/>
        </authorList>
    </citation>
    <scope>NUCLEOTIDE SEQUENCE [LARGE SCALE GENOMIC DNA]</scope>
    <source>
        <strain evidence="2">46_16</strain>
    </source>
</reference>
<feature type="domain" description="Uroporphyrinogen decarboxylase (URO-D)" evidence="1">
    <location>
        <begin position="240"/>
        <end position="445"/>
    </location>
</feature>
<gene>
    <name evidence="2" type="ORF">XD73_0399</name>
</gene>
<proteinExistence type="predicted"/>
<dbReference type="PANTHER" id="PTHR47099:SF1">
    <property type="entry name" value="METHYLCOBAMIDE:COM METHYLTRANSFERASE MTBA"/>
    <property type="match status" value="1"/>
</dbReference>
<sequence length="448" mass="49598">MFPMPENWKELTVKERQTARLQAWANAGLEFTTPEAKKAYEQRTRMISDVVQLKKPERIPIIPWVGVYPAQYNGVTVEKLMYDYEVLGDTFRKFNADFLPDSLVSCSMIGPGKVYELLNIQHYHWAGHGTPPNTSYQYVEEEYMRADEYDTLINDPSHFFQHTYLPRVVGSLGPWAMLSPWTNVIELPLVAMAAVPVGIPNVQQSYQKLLAAGQAALEWFGAVGPIENASMAGLGLPQIISGITKAPFDYLGDTLRGTRGIMLDMYRQPAKLMEAMERLVPIAIELGLSGANAANSPFVFMPLHKGADGFMSNKDFEKFYWSSLKVVLLGLIDAGAIPYIFVEGGYNQRLDIISDSGIPAGHTVWMFDQTDMKEVKKKLGGWAAFGGNVSGSLLKAGKPQEVTDYVKRLIDDVAGDGGYILANGAVLDDATAENVHAMIDTGKEYGKY</sequence>
<protein>
    <recommendedName>
        <fullName evidence="1">Uroporphyrinogen decarboxylase (URO-D) domain-containing protein</fullName>
    </recommendedName>
</protein>
<dbReference type="InterPro" id="IPR052024">
    <property type="entry name" value="Methanogen_methyltrans"/>
</dbReference>
<evidence type="ECO:0000259" key="1">
    <source>
        <dbReference type="Pfam" id="PF01208"/>
    </source>
</evidence>
<dbReference type="PATRIC" id="fig|167964.4.peg.823"/>
<dbReference type="PANTHER" id="PTHR47099">
    <property type="entry name" value="METHYLCOBAMIDE:COM METHYLTRANSFERASE MTBA"/>
    <property type="match status" value="1"/>
</dbReference>
<accession>A0A117LH01</accession>
<evidence type="ECO:0000313" key="3">
    <source>
        <dbReference type="Proteomes" id="UP000064249"/>
    </source>
</evidence>
<dbReference type="SUPFAM" id="SSF51726">
    <property type="entry name" value="UROD/MetE-like"/>
    <property type="match status" value="1"/>
</dbReference>
<dbReference type="GO" id="GO:0006779">
    <property type="term" value="P:porphyrin-containing compound biosynthetic process"/>
    <property type="evidence" value="ECO:0007669"/>
    <property type="project" value="InterPro"/>
</dbReference>
<dbReference type="EMBL" id="LGFU01000010">
    <property type="protein sequence ID" value="KUK46733.1"/>
    <property type="molecule type" value="Genomic_DNA"/>
</dbReference>
<dbReference type="GO" id="GO:0004853">
    <property type="term" value="F:uroporphyrinogen decarboxylase activity"/>
    <property type="evidence" value="ECO:0007669"/>
    <property type="project" value="InterPro"/>
</dbReference>
<dbReference type="AlphaFoldDB" id="A0A117LH01"/>
<organism evidence="2 3">
    <name type="scientific">Anaerolinea thermophila</name>
    <dbReference type="NCBI Taxonomy" id="167964"/>
    <lineage>
        <taxon>Bacteria</taxon>
        <taxon>Bacillati</taxon>
        <taxon>Chloroflexota</taxon>
        <taxon>Anaerolineae</taxon>
        <taxon>Anaerolineales</taxon>
        <taxon>Anaerolineaceae</taxon>
        <taxon>Anaerolinea</taxon>
    </lineage>
</organism>
<dbReference type="Gene3D" id="3.20.20.210">
    <property type="match status" value="1"/>
</dbReference>
<name>A0A117LH01_9CHLR</name>
<comment type="caution">
    <text evidence="2">The sequence shown here is derived from an EMBL/GenBank/DDBJ whole genome shotgun (WGS) entry which is preliminary data.</text>
</comment>
<dbReference type="Pfam" id="PF01208">
    <property type="entry name" value="URO-D"/>
    <property type="match status" value="1"/>
</dbReference>
<dbReference type="InterPro" id="IPR038071">
    <property type="entry name" value="UROD/MetE-like_sf"/>
</dbReference>
<evidence type="ECO:0000313" key="2">
    <source>
        <dbReference type="EMBL" id="KUK46733.1"/>
    </source>
</evidence>